<gene>
    <name evidence="17" type="primary">LOC105431877</name>
</gene>
<keyword evidence="6 12" id="KW-0378">Hydrolase</keyword>
<dbReference type="GO" id="GO:0006032">
    <property type="term" value="P:chitin catabolic process"/>
    <property type="evidence" value="ECO:0007669"/>
    <property type="project" value="UniProtKB-KW"/>
</dbReference>
<evidence type="ECO:0000256" key="5">
    <source>
        <dbReference type="ARBA" id="ARBA00022729"/>
    </source>
</evidence>
<reference evidence="17" key="1">
    <citation type="submission" date="2025-08" db="UniProtKB">
        <authorList>
            <consortium name="RefSeq"/>
        </authorList>
    </citation>
    <scope>IDENTIFICATION</scope>
</reference>
<dbReference type="InterPro" id="IPR011583">
    <property type="entry name" value="Chitinase_II/V-like_cat"/>
</dbReference>
<comment type="catalytic activity">
    <reaction evidence="1">
        <text>Random endo-hydrolysis of N-acetyl-beta-D-glucosaminide (1-&gt;4)-beta-linkages in chitin and chitodextrins.</text>
        <dbReference type="EC" id="3.2.1.14"/>
    </reaction>
</comment>
<dbReference type="SUPFAM" id="SSF57625">
    <property type="entry name" value="Invertebrate chitin-binding proteins"/>
    <property type="match status" value="1"/>
</dbReference>
<dbReference type="FunFam" id="3.20.20.80:FF:000097">
    <property type="entry name" value="Probable chitinase 2"/>
    <property type="match status" value="1"/>
</dbReference>
<keyword evidence="10 12" id="KW-0326">Glycosidase</keyword>
<evidence type="ECO:0000256" key="6">
    <source>
        <dbReference type="ARBA" id="ARBA00022801"/>
    </source>
</evidence>
<organism evidence="16 17">
    <name type="scientific">Pogonomyrmex barbatus</name>
    <name type="common">red harvester ant</name>
    <dbReference type="NCBI Taxonomy" id="144034"/>
    <lineage>
        <taxon>Eukaryota</taxon>
        <taxon>Metazoa</taxon>
        <taxon>Ecdysozoa</taxon>
        <taxon>Arthropoda</taxon>
        <taxon>Hexapoda</taxon>
        <taxon>Insecta</taxon>
        <taxon>Pterygota</taxon>
        <taxon>Neoptera</taxon>
        <taxon>Endopterygota</taxon>
        <taxon>Hymenoptera</taxon>
        <taxon>Apocrita</taxon>
        <taxon>Aculeata</taxon>
        <taxon>Formicoidea</taxon>
        <taxon>Formicidae</taxon>
        <taxon>Myrmicinae</taxon>
        <taxon>Pogonomyrmex</taxon>
    </lineage>
</organism>
<feature type="domain" description="GH18" evidence="15">
    <location>
        <begin position="61"/>
        <end position="429"/>
    </location>
</feature>
<keyword evidence="16" id="KW-1185">Reference proteome</keyword>
<dbReference type="Pfam" id="PF00704">
    <property type="entry name" value="Glyco_hydro_18"/>
    <property type="match status" value="1"/>
</dbReference>
<evidence type="ECO:0000256" key="12">
    <source>
        <dbReference type="RuleBase" id="RU000489"/>
    </source>
</evidence>
<evidence type="ECO:0000256" key="3">
    <source>
        <dbReference type="ARBA" id="ARBA00012729"/>
    </source>
</evidence>
<dbReference type="InterPro" id="IPR036508">
    <property type="entry name" value="Chitin-bd_dom_sf"/>
</dbReference>
<evidence type="ECO:0000256" key="9">
    <source>
        <dbReference type="ARBA" id="ARBA00023277"/>
    </source>
</evidence>
<dbReference type="SUPFAM" id="SSF54556">
    <property type="entry name" value="Chitinase insertion domain"/>
    <property type="match status" value="1"/>
</dbReference>
<keyword evidence="9" id="KW-0119">Carbohydrate metabolism</keyword>
<dbReference type="PROSITE" id="PS01095">
    <property type="entry name" value="GH18_1"/>
    <property type="match status" value="1"/>
</dbReference>
<dbReference type="SMART" id="SM00494">
    <property type="entry name" value="ChtBD2"/>
    <property type="match status" value="1"/>
</dbReference>
<dbReference type="OrthoDB" id="73875at2759"/>
<dbReference type="InterPro" id="IPR001579">
    <property type="entry name" value="Glyco_hydro_18_chit_AS"/>
</dbReference>
<sequence length="518" mass="57738">MIKQTKIALFLIKYIYHICESNVGIVLSSTSKESTLVDEMNRWILVFAALATLTSATNSEKKIVCYFGSWAVYRPPGGKFDISYIQPHLCTHLIYTFIGINTEGDVKVLDAWQDLPDNWGKDGFGRFNKLREQSPETKTLIAIGGWNEGSAKYSSVVSNPDTRTKFVKNVVDFVKRHKFDGLDVDWEYPNQRGGKPEDVQNYISLLKELRNEFDKHGLILSAAVAAAETSASLSYDIPAMSKYLHFINVMAYDLHGAWEKVTGHNAPLYPRKGESGNDLKLNVDAAVRYWLDNGCPPEKLILGVPFYGRAFTLADKNQNGLRAPTTGPGTAGPYTREGGMLGYNEICEFFKQGGWTVVRQEEHRAPYAYKGDQWVGYDDVTSLTEKVAYINSLNLGGAMLWSIETDDFFGNCGEKYPLLKTLNAGLRGGVPVEPEPKPTKEPPQTQEPQTTQPPATPAPSDICKKEGYVRDEQDCGIFYLCQNVNGSYKAQRFDCPNGLAFDPEINACNYKNLVVGCN</sequence>
<dbReference type="PROSITE" id="PS50940">
    <property type="entry name" value="CHIT_BIND_II"/>
    <property type="match status" value="1"/>
</dbReference>
<evidence type="ECO:0000256" key="1">
    <source>
        <dbReference type="ARBA" id="ARBA00000822"/>
    </source>
</evidence>
<proteinExistence type="inferred from homology"/>
<feature type="region of interest" description="Disordered" evidence="13">
    <location>
        <begin position="427"/>
        <end position="462"/>
    </location>
</feature>
<comment type="similarity">
    <text evidence="2">Belongs to the glycosyl hydrolase 18 family. Chitinase class II subfamily.</text>
</comment>
<evidence type="ECO:0000256" key="7">
    <source>
        <dbReference type="ARBA" id="ARBA00023024"/>
    </source>
</evidence>
<dbReference type="InterPro" id="IPR029070">
    <property type="entry name" value="Chitinase_insertion_sf"/>
</dbReference>
<dbReference type="Pfam" id="PF01607">
    <property type="entry name" value="CBM_14"/>
    <property type="match status" value="1"/>
</dbReference>
<dbReference type="SUPFAM" id="SSF51445">
    <property type="entry name" value="(Trans)glycosidases"/>
    <property type="match status" value="1"/>
</dbReference>
<dbReference type="FunFam" id="3.10.50.10:FF:000004">
    <property type="entry name" value="Chitinase 5"/>
    <property type="match status" value="1"/>
</dbReference>
<feature type="compositionally biased region" description="Low complexity" evidence="13">
    <location>
        <begin position="442"/>
        <end position="453"/>
    </location>
</feature>
<evidence type="ECO:0000256" key="4">
    <source>
        <dbReference type="ARBA" id="ARBA00022669"/>
    </source>
</evidence>
<dbReference type="InterPro" id="IPR050314">
    <property type="entry name" value="Glycosyl_Hydrlase_18"/>
</dbReference>
<dbReference type="InterPro" id="IPR017853">
    <property type="entry name" value="GH"/>
</dbReference>
<dbReference type="PANTHER" id="PTHR11177:SF360">
    <property type="entry name" value="CHITINASE 4-RELATED"/>
    <property type="match status" value="1"/>
</dbReference>
<protein>
    <recommendedName>
        <fullName evidence="3">chitinase</fullName>
        <ecNumber evidence="3">3.2.1.14</ecNumber>
    </recommendedName>
</protein>
<dbReference type="Proteomes" id="UP000504615">
    <property type="component" value="Unplaced"/>
</dbReference>
<evidence type="ECO:0000313" key="16">
    <source>
        <dbReference type="Proteomes" id="UP000504615"/>
    </source>
</evidence>
<dbReference type="Gene3D" id="3.20.20.80">
    <property type="entry name" value="Glycosidases"/>
    <property type="match status" value="1"/>
</dbReference>
<accession>A0A6I9XGT3</accession>
<dbReference type="RefSeq" id="XP_011644657.1">
    <property type="nucleotide sequence ID" value="XM_011646355.2"/>
</dbReference>
<dbReference type="GO" id="GO:0005576">
    <property type="term" value="C:extracellular region"/>
    <property type="evidence" value="ECO:0007669"/>
    <property type="project" value="InterPro"/>
</dbReference>
<dbReference type="GO" id="GO:0008843">
    <property type="term" value="F:endochitinase activity"/>
    <property type="evidence" value="ECO:0007669"/>
    <property type="project" value="UniProtKB-EC"/>
</dbReference>
<evidence type="ECO:0000256" key="10">
    <source>
        <dbReference type="ARBA" id="ARBA00023295"/>
    </source>
</evidence>
<feature type="domain" description="Chitin-binding type-2" evidence="14">
    <location>
        <begin position="460"/>
        <end position="518"/>
    </location>
</feature>
<dbReference type="PANTHER" id="PTHR11177">
    <property type="entry name" value="CHITINASE"/>
    <property type="match status" value="1"/>
</dbReference>
<dbReference type="GO" id="GO:0000272">
    <property type="term" value="P:polysaccharide catabolic process"/>
    <property type="evidence" value="ECO:0007669"/>
    <property type="project" value="UniProtKB-KW"/>
</dbReference>
<dbReference type="Gene3D" id="2.170.140.10">
    <property type="entry name" value="Chitin binding domain"/>
    <property type="match status" value="1"/>
</dbReference>
<keyword evidence="7" id="KW-0146">Chitin degradation</keyword>
<dbReference type="PROSITE" id="PS51910">
    <property type="entry name" value="GH18_2"/>
    <property type="match status" value="1"/>
</dbReference>
<dbReference type="InterPro" id="IPR001223">
    <property type="entry name" value="Glyco_hydro18_cat"/>
</dbReference>
<evidence type="ECO:0000259" key="15">
    <source>
        <dbReference type="PROSITE" id="PS51910"/>
    </source>
</evidence>
<keyword evidence="5" id="KW-0732">Signal</keyword>
<evidence type="ECO:0000313" key="17">
    <source>
        <dbReference type="RefSeq" id="XP_011644657.1"/>
    </source>
</evidence>
<evidence type="ECO:0000256" key="2">
    <source>
        <dbReference type="ARBA" id="ARBA00009121"/>
    </source>
</evidence>
<dbReference type="GeneID" id="105431877"/>
<evidence type="ECO:0000256" key="13">
    <source>
        <dbReference type="SAM" id="MobiDB-lite"/>
    </source>
</evidence>
<evidence type="ECO:0000259" key="14">
    <source>
        <dbReference type="PROSITE" id="PS50940"/>
    </source>
</evidence>
<dbReference type="InterPro" id="IPR002557">
    <property type="entry name" value="Chitin-bd_dom"/>
</dbReference>
<name>A0A6I9XGT3_9HYME</name>
<dbReference type="Gene3D" id="3.10.50.10">
    <property type="match status" value="1"/>
</dbReference>
<evidence type="ECO:0000256" key="8">
    <source>
        <dbReference type="ARBA" id="ARBA00023157"/>
    </source>
</evidence>
<evidence type="ECO:0000256" key="11">
    <source>
        <dbReference type="ARBA" id="ARBA00023326"/>
    </source>
</evidence>
<keyword evidence="11" id="KW-0624">Polysaccharide degradation</keyword>
<dbReference type="SMART" id="SM00636">
    <property type="entry name" value="Glyco_18"/>
    <property type="match status" value="1"/>
</dbReference>
<dbReference type="KEGG" id="pbar:105431877"/>
<dbReference type="AlphaFoldDB" id="A0A6I9XGT3"/>
<keyword evidence="4" id="KW-0147">Chitin-binding</keyword>
<dbReference type="CDD" id="cd02872">
    <property type="entry name" value="GH18_chitolectin_chitotriosidase"/>
    <property type="match status" value="1"/>
</dbReference>
<dbReference type="GO" id="GO:0008061">
    <property type="term" value="F:chitin binding"/>
    <property type="evidence" value="ECO:0007669"/>
    <property type="project" value="UniProtKB-KW"/>
</dbReference>
<keyword evidence="8" id="KW-1015">Disulfide bond</keyword>
<dbReference type="EC" id="3.2.1.14" evidence="3"/>